<evidence type="ECO:0000313" key="2">
    <source>
        <dbReference type="Proteomes" id="UP001597116"/>
    </source>
</evidence>
<keyword evidence="2" id="KW-1185">Reference proteome</keyword>
<dbReference type="EMBL" id="JBHTLP010000008">
    <property type="protein sequence ID" value="MFD1142089.1"/>
    <property type="molecule type" value="Genomic_DNA"/>
</dbReference>
<reference evidence="2" key="1">
    <citation type="journal article" date="2019" name="Int. J. Syst. Evol. Microbiol.">
        <title>The Global Catalogue of Microorganisms (GCM) 10K type strain sequencing project: providing services to taxonomists for standard genome sequencing and annotation.</title>
        <authorList>
            <consortium name="The Broad Institute Genomics Platform"/>
            <consortium name="The Broad Institute Genome Sequencing Center for Infectious Disease"/>
            <person name="Wu L."/>
            <person name="Ma J."/>
        </authorList>
    </citation>
    <scope>NUCLEOTIDE SEQUENCE [LARGE SCALE GENOMIC DNA]</scope>
    <source>
        <strain evidence="2">CCUG 55608</strain>
    </source>
</reference>
<comment type="caution">
    <text evidence="1">The sequence shown here is derived from an EMBL/GenBank/DDBJ whole genome shotgun (WGS) entry which is preliminary data.</text>
</comment>
<dbReference type="Gene3D" id="3.10.20.310">
    <property type="entry name" value="membrane protein fhac"/>
    <property type="match status" value="1"/>
</dbReference>
<accession>A0ABW3Q644</accession>
<proteinExistence type="predicted"/>
<evidence type="ECO:0000313" key="1">
    <source>
        <dbReference type="EMBL" id="MFD1142089.1"/>
    </source>
</evidence>
<protein>
    <recommendedName>
        <fullName evidence="3">Outer membrane protein/protective antigen OMA87</fullName>
    </recommendedName>
</protein>
<sequence length="656" mass="75907">MKPFLRPAIVSVTTVFCRIGWLAGCWLLITVSVARAQKIKIPVPDTKADSLTHADSLSQAARDSALAVRDSVFYTNLKKRMSKRKITRELHKLLFHDMYNSRIKTGDVNQDVNQIEINPFARYRGRIISNIYVRRLEVFGPSVYDTLRQPRSWLERFANRLHADTREGVIRKSFLLFEEGDRVNPDTLRDNERLLRSSNVFHDARIIVVPHANSRGFVDVYVITQDVWSLLPSGSVGGLDRFDLRLDQRNFRGLTHSLSNQIAYNARDPYQQLEYRGRYLIPYIGKTFLTGQADLIQTRDLKQYAVRVYRPFLTPDTRWAGSAELSYNRYPRYRVFSEDSLQLTNIRYFYNDVWAGYAFKPFFSFLGEGDDRTRLVVAARFTRTAFNDRPEVRADTNQFFQNTNATLFTIGLSRRRYTRDVLIYGFGRTEDVPYGSLASIIFGYDNAELGQRQYLGFKYSKAHYLKSFGYLYGSLDIGGFIRNKNDLEQGVLSLESSYFTRLRTSSWGNWRHFLNLRYTMGAQRFDNEFLTLSGRDQIGINNDNMRGTKLLLTKVETILFSRLNIIGFRVAIVTFANLGLASYQTKRLLQGPLYQGYGLAFRLRNENLTFNSFQIRVAWYPNIPGNSAPLRPGFEGVPAARFRDFDISAPEIIPFR</sequence>
<dbReference type="Proteomes" id="UP001597116">
    <property type="component" value="Unassembled WGS sequence"/>
</dbReference>
<organism evidence="1 2">
    <name type="scientific">Larkinella insperata</name>
    <dbReference type="NCBI Taxonomy" id="332158"/>
    <lineage>
        <taxon>Bacteria</taxon>
        <taxon>Pseudomonadati</taxon>
        <taxon>Bacteroidota</taxon>
        <taxon>Cytophagia</taxon>
        <taxon>Cytophagales</taxon>
        <taxon>Spirosomataceae</taxon>
        <taxon>Larkinella</taxon>
    </lineage>
</organism>
<evidence type="ECO:0008006" key="3">
    <source>
        <dbReference type="Google" id="ProtNLM"/>
    </source>
</evidence>
<dbReference type="RefSeq" id="WP_265992589.1">
    <property type="nucleotide sequence ID" value="NZ_CP110973.1"/>
</dbReference>
<name>A0ABW3Q644_9BACT</name>
<gene>
    <name evidence="1" type="ORF">ACFQ4C_13265</name>
</gene>